<keyword evidence="2" id="KW-0472">Membrane</keyword>
<reference evidence="3 4" key="1">
    <citation type="submission" date="2024-05" db="EMBL/GenBank/DDBJ databases">
        <title>A draft genome resource for the thread blight pathogen Marasmius tenuissimus strain MS-2.</title>
        <authorList>
            <person name="Yulfo-Soto G.E."/>
            <person name="Baruah I.K."/>
            <person name="Amoako-Attah I."/>
            <person name="Bukari Y."/>
            <person name="Meinhardt L.W."/>
            <person name="Bailey B.A."/>
            <person name="Cohen S.P."/>
        </authorList>
    </citation>
    <scope>NUCLEOTIDE SEQUENCE [LARGE SCALE GENOMIC DNA]</scope>
    <source>
        <strain evidence="3 4">MS-2</strain>
    </source>
</reference>
<keyword evidence="4" id="KW-1185">Reference proteome</keyword>
<dbReference type="Proteomes" id="UP001437256">
    <property type="component" value="Unassembled WGS sequence"/>
</dbReference>
<gene>
    <name evidence="3" type="ORF">AAF712_016640</name>
</gene>
<proteinExistence type="predicted"/>
<evidence type="ECO:0000256" key="2">
    <source>
        <dbReference type="SAM" id="Phobius"/>
    </source>
</evidence>
<sequence>MVMVYDTGTFLMMMIPGIKSYRTGGWSELMKAIYRDGALYFALVFLVSLINVIVILLLPEDLVHLLSAFTRTFHSILTSHTILLIRMVGAPKQLQLDLARGELHSMTRFRTTEETPSSSMFDPEAPVRAQPDRSEDDSTRPSTLVYGLAY</sequence>
<protein>
    <submittedName>
        <fullName evidence="3">Uncharacterized protein</fullName>
    </submittedName>
</protein>
<evidence type="ECO:0000256" key="1">
    <source>
        <dbReference type="SAM" id="MobiDB-lite"/>
    </source>
</evidence>
<organism evidence="3 4">
    <name type="scientific">Marasmius tenuissimus</name>
    <dbReference type="NCBI Taxonomy" id="585030"/>
    <lineage>
        <taxon>Eukaryota</taxon>
        <taxon>Fungi</taxon>
        <taxon>Dikarya</taxon>
        <taxon>Basidiomycota</taxon>
        <taxon>Agaricomycotina</taxon>
        <taxon>Agaricomycetes</taxon>
        <taxon>Agaricomycetidae</taxon>
        <taxon>Agaricales</taxon>
        <taxon>Marasmiineae</taxon>
        <taxon>Marasmiaceae</taxon>
        <taxon>Marasmius</taxon>
    </lineage>
</organism>
<accession>A0ABR2Z689</accession>
<evidence type="ECO:0000313" key="3">
    <source>
        <dbReference type="EMBL" id="KAL0056750.1"/>
    </source>
</evidence>
<evidence type="ECO:0000313" key="4">
    <source>
        <dbReference type="Proteomes" id="UP001437256"/>
    </source>
</evidence>
<comment type="caution">
    <text evidence="3">The sequence shown here is derived from an EMBL/GenBank/DDBJ whole genome shotgun (WGS) entry which is preliminary data.</text>
</comment>
<keyword evidence="2" id="KW-1133">Transmembrane helix</keyword>
<keyword evidence="2" id="KW-0812">Transmembrane</keyword>
<feature type="region of interest" description="Disordered" evidence="1">
    <location>
        <begin position="109"/>
        <end position="143"/>
    </location>
</feature>
<feature type="compositionally biased region" description="Basic and acidic residues" evidence="1">
    <location>
        <begin position="130"/>
        <end position="139"/>
    </location>
</feature>
<dbReference type="EMBL" id="JBBXMP010000995">
    <property type="protein sequence ID" value="KAL0056750.1"/>
    <property type="molecule type" value="Genomic_DNA"/>
</dbReference>
<name>A0ABR2Z689_9AGAR</name>
<feature type="transmembrane region" description="Helical" evidence="2">
    <location>
        <begin position="38"/>
        <end position="58"/>
    </location>
</feature>